<keyword evidence="3" id="KW-1185">Reference proteome</keyword>
<proteinExistence type="predicted"/>
<dbReference type="EMBL" id="CP133612">
    <property type="protein sequence ID" value="WMV10854.1"/>
    <property type="molecule type" value="Genomic_DNA"/>
</dbReference>
<evidence type="ECO:0000313" key="3">
    <source>
        <dbReference type="Proteomes" id="UP001234989"/>
    </source>
</evidence>
<organism evidence="2 3">
    <name type="scientific">Solanum verrucosum</name>
    <dbReference type="NCBI Taxonomy" id="315347"/>
    <lineage>
        <taxon>Eukaryota</taxon>
        <taxon>Viridiplantae</taxon>
        <taxon>Streptophyta</taxon>
        <taxon>Embryophyta</taxon>
        <taxon>Tracheophyta</taxon>
        <taxon>Spermatophyta</taxon>
        <taxon>Magnoliopsida</taxon>
        <taxon>eudicotyledons</taxon>
        <taxon>Gunneridae</taxon>
        <taxon>Pentapetalae</taxon>
        <taxon>asterids</taxon>
        <taxon>lamiids</taxon>
        <taxon>Solanales</taxon>
        <taxon>Solanaceae</taxon>
        <taxon>Solanoideae</taxon>
        <taxon>Solaneae</taxon>
        <taxon>Solanum</taxon>
    </lineage>
</organism>
<dbReference type="AlphaFoldDB" id="A0AAF0TAD6"/>
<feature type="coiled-coil region" evidence="1">
    <location>
        <begin position="17"/>
        <end position="44"/>
    </location>
</feature>
<name>A0AAF0TAD6_SOLVR</name>
<evidence type="ECO:0000256" key="1">
    <source>
        <dbReference type="SAM" id="Coils"/>
    </source>
</evidence>
<reference evidence="2" key="1">
    <citation type="submission" date="2023-08" db="EMBL/GenBank/DDBJ databases">
        <title>A de novo genome assembly of Solanum verrucosum Schlechtendal, a Mexican diploid species geographically isolated from the other diploid A-genome species in potato relatives.</title>
        <authorList>
            <person name="Hosaka K."/>
        </authorList>
    </citation>
    <scope>NUCLEOTIDE SEQUENCE</scope>
    <source>
        <tissue evidence="2">Young leaves</tissue>
    </source>
</reference>
<keyword evidence="1" id="KW-0175">Coiled coil</keyword>
<gene>
    <name evidence="2" type="ORF">MTR67_004239</name>
</gene>
<dbReference type="Proteomes" id="UP001234989">
    <property type="component" value="Chromosome 1"/>
</dbReference>
<feature type="non-terminal residue" evidence="2">
    <location>
        <position position="1"/>
    </location>
</feature>
<protein>
    <submittedName>
        <fullName evidence="2">Uncharacterized protein</fullName>
    </submittedName>
</protein>
<sequence length="561" mass="62218">VHDQEVGVREEEIAHDIQKYKGDARRILNEKRELEKVIQRDDDKNLSTCTKNNVLVITESYKSDDAMHNNSSPILVQKNPQAQADLNYDSLAEKTSDNDAQGVVEVQNNLVNIKTTVENQIVPTDNVLIGIATVQFDPNVKEKSSVAIGIEHESDKALGGASKNRGMPQLWKLLRHHNRLLENTNSRVVVGASLVDSQQQLGDVNAHESDENHRQHLVVGQGKHAIGTEHEATQRVEKSSGEVSAQYGSKGWNVVASKKATTTSTNSLMTSSGQKRVTNESRCENMVEEVEEHVTPHSKLSPGASTFVPKGSSVAYISSPLHWERQLILAGSNVQNISVSDKELIDALGSFDVESTFCPNQFANLQDEESDEEDWLDHCFGNAARDAYILLGNNAITKRSMEERIRDGDDSSTSPATHSFLLLQINFQPVFSTWHIPPALPWDPHGLSSPYINPYSTFFTLHPDLNSNSDLSVQLSLQFTAFSDSLQFLRYGSESYGCVFCNCGDFVGGRFRSGTDIGSSTVAGPRRCVFPTDFRCDYLLLADLLFCRSSQELDRSLFTPR</sequence>
<evidence type="ECO:0000313" key="2">
    <source>
        <dbReference type="EMBL" id="WMV10854.1"/>
    </source>
</evidence>
<accession>A0AAF0TAD6</accession>